<keyword evidence="3" id="KW-1185">Reference proteome</keyword>
<evidence type="ECO:0000256" key="1">
    <source>
        <dbReference type="SAM" id="Phobius"/>
    </source>
</evidence>
<sequence length="166" mass="18566">MESERVHTNDSDLIILSLYGVFAVYQICLITAVIACLVHSYTSPVLVKNLPNSYPPHTRPVYQAGSITRSSFIKNVDSPFVYAESVLGAALIAVSHCHGPWPVPAYLVLVHFLWKLSLWSRLPEPLLIKALRRAGFSTRKVHTNPSSIPSIGYLPMDQIRIKWAEL</sequence>
<keyword evidence="1" id="KW-0472">Membrane</keyword>
<organism evidence="2 3">
    <name type="scientific">Aspergillus leporis</name>
    <dbReference type="NCBI Taxonomy" id="41062"/>
    <lineage>
        <taxon>Eukaryota</taxon>
        <taxon>Fungi</taxon>
        <taxon>Dikarya</taxon>
        <taxon>Ascomycota</taxon>
        <taxon>Pezizomycotina</taxon>
        <taxon>Eurotiomycetes</taxon>
        <taxon>Eurotiomycetidae</taxon>
        <taxon>Eurotiales</taxon>
        <taxon>Aspergillaceae</taxon>
        <taxon>Aspergillus</taxon>
        <taxon>Aspergillus subgen. Circumdati</taxon>
    </lineage>
</organism>
<dbReference type="OrthoDB" id="4922812at2759"/>
<evidence type="ECO:0000313" key="3">
    <source>
        <dbReference type="Proteomes" id="UP000326565"/>
    </source>
</evidence>
<evidence type="ECO:0000313" key="2">
    <source>
        <dbReference type="EMBL" id="KAB8077243.1"/>
    </source>
</evidence>
<proteinExistence type="predicted"/>
<accession>A0A5N5X916</accession>
<protein>
    <submittedName>
        <fullName evidence="2">Uncharacterized protein</fullName>
    </submittedName>
</protein>
<name>A0A5N5X916_9EURO</name>
<feature type="transmembrane region" description="Helical" evidence="1">
    <location>
        <begin position="13"/>
        <end position="38"/>
    </location>
</feature>
<dbReference type="Proteomes" id="UP000326565">
    <property type="component" value="Unassembled WGS sequence"/>
</dbReference>
<dbReference type="EMBL" id="ML732171">
    <property type="protein sequence ID" value="KAB8077243.1"/>
    <property type="molecule type" value="Genomic_DNA"/>
</dbReference>
<gene>
    <name evidence="2" type="ORF">BDV29DRAFT_188860</name>
</gene>
<keyword evidence="1" id="KW-1133">Transmembrane helix</keyword>
<dbReference type="AlphaFoldDB" id="A0A5N5X916"/>
<keyword evidence="1" id="KW-0812">Transmembrane</keyword>
<reference evidence="2 3" key="1">
    <citation type="submission" date="2019-04" db="EMBL/GenBank/DDBJ databases">
        <title>Friends and foes A comparative genomics study of 23 Aspergillus species from section Flavi.</title>
        <authorList>
            <consortium name="DOE Joint Genome Institute"/>
            <person name="Kjaerbolling I."/>
            <person name="Vesth T."/>
            <person name="Frisvad J.C."/>
            <person name="Nybo J.L."/>
            <person name="Theobald S."/>
            <person name="Kildgaard S."/>
            <person name="Isbrandt T."/>
            <person name="Kuo A."/>
            <person name="Sato A."/>
            <person name="Lyhne E.K."/>
            <person name="Kogle M.E."/>
            <person name="Wiebenga A."/>
            <person name="Kun R.S."/>
            <person name="Lubbers R.J."/>
            <person name="Makela M.R."/>
            <person name="Barry K."/>
            <person name="Chovatia M."/>
            <person name="Clum A."/>
            <person name="Daum C."/>
            <person name="Haridas S."/>
            <person name="He G."/>
            <person name="LaButti K."/>
            <person name="Lipzen A."/>
            <person name="Mondo S."/>
            <person name="Riley R."/>
            <person name="Salamov A."/>
            <person name="Simmons B.A."/>
            <person name="Magnuson J.K."/>
            <person name="Henrissat B."/>
            <person name="Mortensen U.H."/>
            <person name="Larsen T.O."/>
            <person name="Devries R.P."/>
            <person name="Grigoriev I.V."/>
            <person name="Machida M."/>
            <person name="Baker S.E."/>
            <person name="Andersen M.R."/>
        </authorList>
    </citation>
    <scope>NUCLEOTIDE SEQUENCE [LARGE SCALE GENOMIC DNA]</scope>
    <source>
        <strain evidence="2 3">CBS 151.66</strain>
    </source>
</reference>